<reference evidence="3" key="1">
    <citation type="submission" date="2023-10" db="EMBL/GenBank/DDBJ databases">
        <authorList>
            <person name="Chen Y."/>
            <person name="Shah S."/>
            <person name="Dougan E. K."/>
            <person name="Thang M."/>
            <person name="Chan C."/>
        </authorList>
    </citation>
    <scope>NUCLEOTIDE SEQUENCE [LARGE SCALE GENOMIC DNA]</scope>
</reference>
<dbReference type="InterPro" id="IPR011010">
    <property type="entry name" value="DNA_brk_join_enz"/>
</dbReference>
<dbReference type="SUPFAM" id="SSF56672">
    <property type="entry name" value="DNA/RNA polymerases"/>
    <property type="match status" value="1"/>
</dbReference>
<evidence type="ECO:0008006" key="5">
    <source>
        <dbReference type="Google" id="ProtNLM"/>
    </source>
</evidence>
<evidence type="ECO:0000313" key="4">
    <source>
        <dbReference type="Proteomes" id="UP001189429"/>
    </source>
</evidence>
<feature type="non-terminal residue" evidence="3">
    <location>
        <position position="1"/>
    </location>
</feature>
<dbReference type="EMBL" id="CAUYUJ010017531">
    <property type="protein sequence ID" value="CAK0875584.1"/>
    <property type="molecule type" value="Genomic_DNA"/>
</dbReference>
<evidence type="ECO:0000256" key="2">
    <source>
        <dbReference type="SAM" id="MobiDB-lite"/>
    </source>
</evidence>
<dbReference type="InterPro" id="IPR043502">
    <property type="entry name" value="DNA/RNA_pol_sf"/>
</dbReference>
<comment type="caution">
    <text evidence="3">The sequence shown here is derived from an EMBL/GenBank/DDBJ whole genome shotgun (WGS) entry which is preliminary data.</text>
</comment>
<evidence type="ECO:0000313" key="3">
    <source>
        <dbReference type="EMBL" id="CAK0875584.1"/>
    </source>
</evidence>
<name>A0ABN9VU69_9DINO</name>
<feature type="region of interest" description="Disordered" evidence="2">
    <location>
        <begin position="608"/>
        <end position="644"/>
    </location>
</feature>
<accession>A0ABN9VU69</accession>
<gene>
    <name evidence="3" type="ORF">PCOR1329_LOCUS60218</name>
</gene>
<dbReference type="InterPro" id="IPR013762">
    <property type="entry name" value="Integrase-like_cat_sf"/>
</dbReference>
<keyword evidence="1" id="KW-0233">DNA recombination</keyword>
<protein>
    <recommendedName>
        <fullName evidence="5">Reverse transcriptase domain-containing protein</fullName>
    </recommendedName>
</protein>
<dbReference type="Gene3D" id="1.10.443.10">
    <property type="entry name" value="Intergrase catalytic core"/>
    <property type="match status" value="1"/>
</dbReference>
<organism evidence="3 4">
    <name type="scientific">Prorocentrum cordatum</name>
    <dbReference type="NCBI Taxonomy" id="2364126"/>
    <lineage>
        <taxon>Eukaryota</taxon>
        <taxon>Sar</taxon>
        <taxon>Alveolata</taxon>
        <taxon>Dinophyceae</taxon>
        <taxon>Prorocentrales</taxon>
        <taxon>Prorocentraceae</taxon>
        <taxon>Prorocentrum</taxon>
    </lineage>
</organism>
<evidence type="ECO:0000256" key="1">
    <source>
        <dbReference type="ARBA" id="ARBA00023172"/>
    </source>
</evidence>
<feature type="non-terminal residue" evidence="3">
    <location>
        <position position="970"/>
    </location>
</feature>
<sequence length="970" mass="106079">RLRRSDVLLQWADQGIDALNCLYGHAGAPPSAPANLGQQTSLNFLEDCYLGMGAMPSEPGFCEEALRELLSGSTVYAEDGGARVPCSKELVSWPEVGSSPVDLVGCLTQDDADWARDWPHNLLKTPDEALLGARQACPRGPFVDPRLARDPVLYGDFVRRLHQCGMLRFKVASTAKHMIGVFFAGKKSGKLRIVFDARYANAFFHPAPATRLPTAAAVSSVESGGLPLCVAAGDLDNAFYRLRPMSGLEDYFTLPPLSSSLAGIAELEGVSIPAGTSLVPCLTILPMGWSWAMHFCQAVTMRAISVAGFADSQIVEDGRSSVALPARSDTAAAGYVDNFYVFGHDASLVTQRRDDVSAVLRGWGLTVHEETDASPDAVLVELRQGRWLSIKRRNLWRLRAALDTVLRRGCCSSKMLEVLVGHITWACLIRRELLCVLSSVYPYMAAGLPTTSRLWPSVRQELWLVRSLLPLLQKDLSSPWHDVVGVSDASEFGVGVAVRSARPDAAAQHGRQCERWRYRVHGAEKARERALRPQPLPSSAYATASLPAGLHGLDVLGLESFIRLHPREFMEVPKEFFDGAGSQGLTDALLPPSLAALVRGPLRLTGRHLQEPGSMAGASASRRQADRHRRAAAARQVASERGPSGGLSVLERTAVRPGTERLYQVYLRAFLQFCLVMAIDWTSEAEMDVALVTYLNSMYFEGRAPNEGSVLLASLAHYAPALYKRTAQALPRATRCLAGWRRRVPARMRLPLPRRAAFAIAGALAAWGQPRMGLFVMLSFAAYLRPQEAFRLAGRHLVPPVAHLGQAPTPWGLLLHDSDLQLPGKTNLWDESVLLDQAPWLEPALEALRTVAGDGPLWDFLPTSIAQLFEDACRALGLVHLQPHLYSLRHGGASEDLLSGARTPEQVMQRGRWATVASPRRYGKETRLLREAAKVDPDVLLFGEIVERDFLDVLRGGPLLPLAWADLPAS</sequence>
<keyword evidence="4" id="KW-1185">Reference proteome</keyword>
<dbReference type="SUPFAM" id="SSF56349">
    <property type="entry name" value="DNA breaking-rejoining enzymes"/>
    <property type="match status" value="1"/>
</dbReference>
<proteinExistence type="predicted"/>
<dbReference type="Proteomes" id="UP001189429">
    <property type="component" value="Unassembled WGS sequence"/>
</dbReference>